<dbReference type="Proteomes" id="UP000297948">
    <property type="component" value="Unassembled WGS sequence"/>
</dbReference>
<name>A0A4Z0HI77_9ACTN</name>
<protein>
    <submittedName>
        <fullName evidence="2">Uncharacterized protein</fullName>
    </submittedName>
</protein>
<gene>
    <name evidence="2" type="ORF">E4099_04205</name>
</gene>
<evidence type="ECO:0000313" key="2">
    <source>
        <dbReference type="EMBL" id="TGB16981.1"/>
    </source>
</evidence>
<organism evidence="2 3">
    <name type="scientific">Streptomyces palmae</name>
    <dbReference type="NCBI Taxonomy" id="1701085"/>
    <lineage>
        <taxon>Bacteria</taxon>
        <taxon>Bacillati</taxon>
        <taxon>Actinomycetota</taxon>
        <taxon>Actinomycetes</taxon>
        <taxon>Kitasatosporales</taxon>
        <taxon>Streptomycetaceae</taxon>
        <taxon>Streptomyces</taxon>
    </lineage>
</organism>
<evidence type="ECO:0000256" key="1">
    <source>
        <dbReference type="SAM" id="MobiDB-lite"/>
    </source>
</evidence>
<feature type="region of interest" description="Disordered" evidence="1">
    <location>
        <begin position="1"/>
        <end position="24"/>
    </location>
</feature>
<keyword evidence="3" id="KW-1185">Reference proteome</keyword>
<dbReference type="AlphaFoldDB" id="A0A4Z0HI77"/>
<dbReference type="OrthoDB" id="4237848at2"/>
<reference evidence="2 3" key="1">
    <citation type="submission" date="2019-03" db="EMBL/GenBank/DDBJ databases">
        <authorList>
            <person name="Gonzalez-Pimentel J.L."/>
        </authorList>
    </citation>
    <scope>NUCLEOTIDE SEQUENCE [LARGE SCALE GENOMIC DNA]</scope>
    <source>
        <strain evidence="2 3">JCM 31289</strain>
    </source>
</reference>
<dbReference type="EMBL" id="SRID01000021">
    <property type="protein sequence ID" value="TGB16981.1"/>
    <property type="molecule type" value="Genomic_DNA"/>
</dbReference>
<accession>A0A4Z0HI77</accession>
<proteinExistence type="predicted"/>
<dbReference type="RefSeq" id="WP_135337555.1">
    <property type="nucleotide sequence ID" value="NZ_JBHLTX010000022.1"/>
</dbReference>
<comment type="caution">
    <text evidence="2">The sequence shown here is derived from an EMBL/GenBank/DDBJ whole genome shotgun (WGS) entry which is preliminary data.</text>
</comment>
<sequence>MGVRAVGPRREQKGTPMYEMRKGPATTGTSGFVWHVITKEDGCSTLCGRRVASADLAQADPSGTAAEGHCVPCMDAFSQVLGGTDL</sequence>
<evidence type="ECO:0000313" key="3">
    <source>
        <dbReference type="Proteomes" id="UP000297948"/>
    </source>
</evidence>